<protein>
    <submittedName>
        <fullName evidence="2">Unannotated protein</fullName>
    </submittedName>
</protein>
<proteinExistence type="predicted"/>
<accession>A0A6J7I1R5</accession>
<feature type="region of interest" description="Disordered" evidence="1">
    <location>
        <begin position="63"/>
        <end position="87"/>
    </location>
</feature>
<dbReference type="EMBL" id="CAFBMX010000003">
    <property type="protein sequence ID" value="CAB4924669.1"/>
    <property type="molecule type" value="Genomic_DNA"/>
</dbReference>
<feature type="compositionally biased region" description="Basic and acidic residues" evidence="1">
    <location>
        <begin position="63"/>
        <end position="77"/>
    </location>
</feature>
<evidence type="ECO:0000313" key="2">
    <source>
        <dbReference type="EMBL" id="CAB4924669.1"/>
    </source>
</evidence>
<dbReference type="AlphaFoldDB" id="A0A6J7I1R5"/>
<evidence type="ECO:0000256" key="1">
    <source>
        <dbReference type="SAM" id="MobiDB-lite"/>
    </source>
</evidence>
<gene>
    <name evidence="2" type="ORF">UFOPK3674_00771</name>
</gene>
<reference evidence="2" key="1">
    <citation type="submission" date="2020-05" db="EMBL/GenBank/DDBJ databases">
        <authorList>
            <person name="Chiriac C."/>
            <person name="Salcher M."/>
            <person name="Ghai R."/>
            <person name="Kavagutti S V."/>
        </authorList>
    </citation>
    <scope>NUCLEOTIDE SEQUENCE</scope>
</reference>
<sequence>MSDLTLPEVRRCLQRIVVFIDDGEPAGAQVEARLALHLLSAWTERDLEVAMRAMRVTIKDKGRATPRKVLDALDPQRARKGAQAPTQ</sequence>
<name>A0A6J7I1R5_9ZZZZ</name>
<organism evidence="2">
    <name type="scientific">freshwater metagenome</name>
    <dbReference type="NCBI Taxonomy" id="449393"/>
    <lineage>
        <taxon>unclassified sequences</taxon>
        <taxon>metagenomes</taxon>
        <taxon>ecological metagenomes</taxon>
    </lineage>
</organism>